<dbReference type="RefSeq" id="WP_367855072.1">
    <property type="nucleotide sequence ID" value="NZ_JBFOHK010000004.1"/>
</dbReference>
<feature type="domain" description="Phage tail collar" evidence="1">
    <location>
        <begin position="7"/>
        <end position="63"/>
    </location>
</feature>
<evidence type="ECO:0000313" key="2">
    <source>
        <dbReference type="EMBL" id="MEW9573012.1"/>
    </source>
</evidence>
<dbReference type="EMBL" id="JBFOHK010000004">
    <property type="protein sequence ID" value="MEW9573012.1"/>
    <property type="molecule type" value="Genomic_DNA"/>
</dbReference>
<gene>
    <name evidence="2" type="ORF">ABQJ54_14740</name>
</gene>
<accession>A0ABV3QGN8</accession>
<dbReference type="SUPFAM" id="SSF88874">
    <property type="entry name" value="Receptor-binding domain of short tail fibre protein gp12"/>
    <property type="match status" value="1"/>
</dbReference>
<dbReference type="Pfam" id="PF07484">
    <property type="entry name" value="Collar"/>
    <property type="match status" value="1"/>
</dbReference>
<comment type="caution">
    <text evidence="2">The sequence shown here is derived from an EMBL/GenBank/DDBJ whole genome shotgun (WGS) entry which is preliminary data.</text>
</comment>
<reference evidence="2 3" key="1">
    <citation type="submission" date="2024-06" db="EMBL/GenBank/DDBJ databases">
        <authorList>
            <person name="Woo H."/>
        </authorList>
    </citation>
    <scope>NUCLEOTIDE SEQUENCE [LARGE SCALE GENOMIC DNA]</scope>
    <source>
        <strain evidence="2 3">Si-c</strain>
    </source>
</reference>
<evidence type="ECO:0000259" key="1">
    <source>
        <dbReference type="Pfam" id="PF07484"/>
    </source>
</evidence>
<dbReference type="Proteomes" id="UP001556220">
    <property type="component" value="Unassembled WGS sequence"/>
</dbReference>
<dbReference type="InterPro" id="IPR011083">
    <property type="entry name" value="Phage_tail_collar_dom"/>
</dbReference>
<keyword evidence="3" id="KW-1185">Reference proteome</keyword>
<sequence length="179" mass="18844">MTTPYVGEIRMFGFNRVPTGWAPCDGRSLPIAEYDVLYTLLGTTYGGDGINTFALPDMRGRLPIHQGQGLGLSPYIMGKRSGTETVTLTAAQTPVHTHPVYASANGVTSNTPGNQVVPGAFTNTDTMYATDLGGAFPLTLQASTVANAVPTGNQPHDNTMPTLTVSFCIALYGVFPSQG</sequence>
<proteinExistence type="predicted"/>
<organism evidence="2 3">
    <name type="scientific">Rhodanobacter lycopersici</name>
    <dbReference type="NCBI Taxonomy" id="3162487"/>
    <lineage>
        <taxon>Bacteria</taxon>
        <taxon>Pseudomonadati</taxon>
        <taxon>Pseudomonadota</taxon>
        <taxon>Gammaproteobacteria</taxon>
        <taxon>Lysobacterales</taxon>
        <taxon>Rhodanobacteraceae</taxon>
        <taxon>Rhodanobacter</taxon>
    </lineage>
</organism>
<name>A0ABV3QGN8_9GAMM</name>
<dbReference type="Gene3D" id="3.90.1340.10">
    <property type="entry name" value="Phage tail collar domain"/>
    <property type="match status" value="1"/>
</dbReference>
<protein>
    <submittedName>
        <fullName evidence="2">Phage tail protein</fullName>
    </submittedName>
</protein>
<evidence type="ECO:0000313" key="3">
    <source>
        <dbReference type="Proteomes" id="UP001556220"/>
    </source>
</evidence>
<dbReference type="InterPro" id="IPR037053">
    <property type="entry name" value="Phage_tail_collar_dom_sf"/>
</dbReference>